<feature type="compositionally biased region" description="Basic residues" evidence="1">
    <location>
        <begin position="171"/>
        <end position="185"/>
    </location>
</feature>
<name>A0A7I4YJ12_HAECO</name>
<evidence type="ECO:0000313" key="3">
    <source>
        <dbReference type="WBParaSite" id="HCON_00102920-00001"/>
    </source>
</evidence>
<evidence type="ECO:0000313" key="2">
    <source>
        <dbReference type="Proteomes" id="UP000025227"/>
    </source>
</evidence>
<evidence type="ECO:0000256" key="1">
    <source>
        <dbReference type="SAM" id="MobiDB-lite"/>
    </source>
</evidence>
<dbReference type="OrthoDB" id="5867409at2759"/>
<feature type="region of interest" description="Disordered" evidence="1">
    <location>
        <begin position="164"/>
        <end position="185"/>
    </location>
</feature>
<keyword evidence="2" id="KW-1185">Reference proteome</keyword>
<dbReference type="OMA" id="MASQRRN"/>
<dbReference type="Proteomes" id="UP000025227">
    <property type="component" value="Unplaced"/>
</dbReference>
<organism evidence="2 3">
    <name type="scientific">Haemonchus contortus</name>
    <name type="common">Barber pole worm</name>
    <dbReference type="NCBI Taxonomy" id="6289"/>
    <lineage>
        <taxon>Eukaryota</taxon>
        <taxon>Metazoa</taxon>
        <taxon>Ecdysozoa</taxon>
        <taxon>Nematoda</taxon>
        <taxon>Chromadorea</taxon>
        <taxon>Rhabditida</taxon>
        <taxon>Rhabditina</taxon>
        <taxon>Rhabditomorpha</taxon>
        <taxon>Strongyloidea</taxon>
        <taxon>Trichostrongylidae</taxon>
        <taxon>Haemonchus</taxon>
    </lineage>
</organism>
<dbReference type="AlphaFoldDB" id="A0A7I4YJ12"/>
<accession>A0A7I4YJ12</accession>
<proteinExistence type="predicted"/>
<protein>
    <submittedName>
        <fullName evidence="3">Secreted protein</fullName>
    </submittedName>
</protein>
<reference evidence="3" key="1">
    <citation type="submission" date="2020-12" db="UniProtKB">
        <authorList>
            <consortium name="WormBaseParasite"/>
        </authorList>
    </citation>
    <scope>IDENTIFICATION</scope>
    <source>
        <strain evidence="3">MHco3</strain>
    </source>
</reference>
<dbReference type="WBParaSite" id="HCON_00102920-00001">
    <property type="protein sequence ID" value="HCON_00102920-00001"/>
    <property type="gene ID" value="HCON_00102920"/>
</dbReference>
<sequence>MLLTELISGLFGVMWMALVNATQSLVLLGTTSAALLLCGSYAEEEGPSPDAALGSPGSDSAEGSMLSSKSIEFSTDHPDLKFVLQYEGELLSEDFYVHLSGVASSAAQYVWSVKKRLTANSAAWKDLAKRITTLQTEGFDVKPGSDEAKVRRLMASQRRNLKPGLLEHFDKKKKKKKRKSKRGTE</sequence>